<proteinExistence type="predicted"/>
<keyword evidence="2" id="KW-1185">Reference proteome</keyword>
<reference evidence="1 2" key="1">
    <citation type="journal article" date="2024" name="J Genomics">
        <title>Draft genome sequencing and assembly of Favolaschia claudopus CIRM-BRFM 2984 isolated from oak limbs.</title>
        <authorList>
            <person name="Navarro D."/>
            <person name="Drula E."/>
            <person name="Chaduli D."/>
            <person name="Cazenave R."/>
            <person name="Ahrendt S."/>
            <person name="Wang J."/>
            <person name="Lipzen A."/>
            <person name="Daum C."/>
            <person name="Barry K."/>
            <person name="Grigoriev I.V."/>
            <person name="Favel A."/>
            <person name="Rosso M.N."/>
            <person name="Martin F."/>
        </authorList>
    </citation>
    <scope>NUCLEOTIDE SEQUENCE [LARGE SCALE GENOMIC DNA]</scope>
    <source>
        <strain evidence="1 2">CIRM-BRFM 2984</strain>
    </source>
</reference>
<evidence type="ECO:0008006" key="3">
    <source>
        <dbReference type="Google" id="ProtNLM"/>
    </source>
</evidence>
<dbReference type="EMBL" id="JAWWNJ010000023">
    <property type="protein sequence ID" value="KAK7033315.1"/>
    <property type="molecule type" value="Genomic_DNA"/>
</dbReference>
<sequence>MSRSDSPCYCAEPRSDSPCYCAEHESGGSFRLAPDDNSKFLEAFWCRVSQLTTRTRNDDGVWVGSAEAKEWNDVNKQSCSRCRRGRTWRACCVEDDQLTCLPCRNSKMGCDRKTKFIFEYTKEQFFSNMEDFMRVYGKKEQADCRLYRKWASRKLREATPYGQYRYHHLTLKS</sequence>
<name>A0AAW0C289_9AGAR</name>
<evidence type="ECO:0000313" key="2">
    <source>
        <dbReference type="Proteomes" id="UP001362999"/>
    </source>
</evidence>
<gene>
    <name evidence="1" type="ORF">R3P38DRAFT_2773732</name>
</gene>
<evidence type="ECO:0000313" key="1">
    <source>
        <dbReference type="EMBL" id="KAK7033315.1"/>
    </source>
</evidence>
<organism evidence="1 2">
    <name type="scientific">Favolaschia claudopus</name>
    <dbReference type="NCBI Taxonomy" id="2862362"/>
    <lineage>
        <taxon>Eukaryota</taxon>
        <taxon>Fungi</taxon>
        <taxon>Dikarya</taxon>
        <taxon>Basidiomycota</taxon>
        <taxon>Agaricomycotina</taxon>
        <taxon>Agaricomycetes</taxon>
        <taxon>Agaricomycetidae</taxon>
        <taxon>Agaricales</taxon>
        <taxon>Marasmiineae</taxon>
        <taxon>Mycenaceae</taxon>
        <taxon>Favolaschia</taxon>
    </lineage>
</organism>
<protein>
    <recommendedName>
        <fullName evidence="3">Zn(2)-C6 fungal-type domain-containing protein</fullName>
    </recommendedName>
</protein>
<dbReference type="Proteomes" id="UP001362999">
    <property type="component" value="Unassembled WGS sequence"/>
</dbReference>
<dbReference type="AlphaFoldDB" id="A0AAW0C289"/>
<comment type="caution">
    <text evidence="1">The sequence shown here is derived from an EMBL/GenBank/DDBJ whole genome shotgun (WGS) entry which is preliminary data.</text>
</comment>
<accession>A0AAW0C289</accession>